<protein>
    <submittedName>
        <fullName evidence="2">Uncharacterized protein</fullName>
    </submittedName>
</protein>
<dbReference type="Proteomes" id="UP000002640">
    <property type="component" value="Unassembled WGS sequence"/>
</dbReference>
<keyword evidence="1" id="KW-0812">Transmembrane</keyword>
<feature type="transmembrane region" description="Helical" evidence="1">
    <location>
        <begin position="249"/>
        <end position="270"/>
    </location>
</feature>
<dbReference type="GeneID" id="20663529"/>
<keyword evidence="3" id="KW-1185">Reference proteome</keyword>
<dbReference type="OMA" id="RMMFATT"/>
<dbReference type="EMBL" id="JH159155">
    <property type="protein sequence ID" value="EGZ16393.1"/>
    <property type="molecule type" value="Genomic_DNA"/>
</dbReference>
<evidence type="ECO:0000313" key="2">
    <source>
        <dbReference type="EMBL" id="EGZ16393.1"/>
    </source>
</evidence>
<proteinExistence type="predicted"/>
<keyword evidence="1" id="KW-1133">Transmembrane helix</keyword>
<dbReference type="SMR" id="G4ZPY9"/>
<organism evidence="2 3">
    <name type="scientific">Phytophthora sojae (strain P6497)</name>
    <name type="common">Soybean stem and root rot agent</name>
    <name type="synonym">Phytophthora megasperma f. sp. glycines</name>
    <dbReference type="NCBI Taxonomy" id="1094619"/>
    <lineage>
        <taxon>Eukaryota</taxon>
        <taxon>Sar</taxon>
        <taxon>Stramenopiles</taxon>
        <taxon>Oomycota</taxon>
        <taxon>Peronosporomycetes</taxon>
        <taxon>Peronosporales</taxon>
        <taxon>Peronosporaceae</taxon>
        <taxon>Phytophthora</taxon>
    </lineage>
</organism>
<feature type="transmembrane region" description="Helical" evidence="1">
    <location>
        <begin position="27"/>
        <end position="51"/>
    </location>
</feature>
<feature type="transmembrane region" description="Helical" evidence="1">
    <location>
        <begin position="72"/>
        <end position="98"/>
    </location>
</feature>
<sequence>MAKTTPGGSCGPQSAVLGLPPLAFYPVWLVMLGFHAACILYLVVTAGTYFAMTTTENASYAPLWSDTGFKHFKAFGAVYLAVAALHVIQTLRILYLSIRSKRLVLQCSKSGDCNSSKWVWAFDLAFAAREMVAIGCLSFQAFQASKWVPRVGFNSLNAAILILACWLTPLTQILLRKCIALSRALSLFTSFVLCTFLAKVMQSLLFIQYADVFTMEKPVFATKMVYDPAFLAVLAPENRMMFATTVGDFISRLLPLICTFVSLVMLEGVIGRRDDKVAPNNCGTAKVDHNQNVVVETLDTPDGASNTALLEAGTSTKALGESRTAEHTQAGTLTTNPGCAWPFALVKLGIILWGILILAFHLKAQSQHKTMPTGCFSATRPWFSSKTSCLAFVFDCAAQKAVLNFVNCPALVVPSIIQTYPQLHSVHVFNSALYAWGSDAALVQEFHPRLKSIVLINVKLAAFPEGLMGVLPYTLVNLQFFMTTLVTVPTDLGTKWGGATRKPIARVGFEYGYLMFVPAETFQLPVLSLSLAGNPMITSLPTLAAVPANTFLPQLTLDGVPITELPANIDPTVKIGDLSLERTPVAVLPDWTKTQVLTKMHLYGSAFCLTSSDAQKEKANGICSVSRWGDVTPQNPIDLLNSAYGLA</sequence>
<feature type="transmembrane region" description="Helical" evidence="1">
    <location>
        <begin position="187"/>
        <end position="207"/>
    </location>
</feature>
<dbReference type="KEGG" id="psoj:PHYSODRAFT_560844"/>
<keyword evidence="1" id="KW-0472">Membrane</keyword>
<reference evidence="2 3" key="1">
    <citation type="journal article" date="2006" name="Science">
        <title>Phytophthora genome sequences uncover evolutionary origins and mechanisms of pathogenesis.</title>
        <authorList>
            <person name="Tyler B.M."/>
            <person name="Tripathy S."/>
            <person name="Zhang X."/>
            <person name="Dehal P."/>
            <person name="Jiang R.H."/>
            <person name="Aerts A."/>
            <person name="Arredondo F.D."/>
            <person name="Baxter L."/>
            <person name="Bensasson D."/>
            <person name="Beynon J.L."/>
            <person name="Chapman J."/>
            <person name="Damasceno C.M."/>
            <person name="Dorrance A.E."/>
            <person name="Dou D."/>
            <person name="Dickerman A.W."/>
            <person name="Dubchak I.L."/>
            <person name="Garbelotto M."/>
            <person name="Gijzen M."/>
            <person name="Gordon S.G."/>
            <person name="Govers F."/>
            <person name="Grunwald N.J."/>
            <person name="Huang W."/>
            <person name="Ivors K.L."/>
            <person name="Jones R.W."/>
            <person name="Kamoun S."/>
            <person name="Krampis K."/>
            <person name="Lamour K.H."/>
            <person name="Lee M.K."/>
            <person name="McDonald W.H."/>
            <person name="Medina M."/>
            <person name="Meijer H.J."/>
            <person name="Nordberg E.K."/>
            <person name="Maclean D.J."/>
            <person name="Ospina-Giraldo M.D."/>
            <person name="Morris P.F."/>
            <person name="Phuntumart V."/>
            <person name="Putnam N.H."/>
            <person name="Rash S."/>
            <person name="Rose J.K."/>
            <person name="Sakihama Y."/>
            <person name="Salamov A.A."/>
            <person name="Savidor A."/>
            <person name="Scheuring C.F."/>
            <person name="Smith B.M."/>
            <person name="Sobral B.W."/>
            <person name="Terry A."/>
            <person name="Torto-Alalibo T.A."/>
            <person name="Win J."/>
            <person name="Xu Z."/>
            <person name="Zhang H."/>
            <person name="Grigoriev I.V."/>
            <person name="Rokhsar D.S."/>
            <person name="Boore J.L."/>
        </authorList>
    </citation>
    <scope>NUCLEOTIDE SEQUENCE [LARGE SCALE GENOMIC DNA]</scope>
    <source>
        <strain evidence="2 3">P6497</strain>
    </source>
</reference>
<dbReference type="InParanoid" id="G4ZPY9"/>
<feature type="transmembrane region" description="Helical" evidence="1">
    <location>
        <begin position="151"/>
        <end position="175"/>
    </location>
</feature>
<evidence type="ECO:0000313" key="3">
    <source>
        <dbReference type="Proteomes" id="UP000002640"/>
    </source>
</evidence>
<dbReference type="AlphaFoldDB" id="G4ZPY9"/>
<feature type="transmembrane region" description="Helical" evidence="1">
    <location>
        <begin position="340"/>
        <end position="362"/>
    </location>
</feature>
<name>G4ZPY9_PHYSP</name>
<accession>G4ZPY9</accession>
<evidence type="ECO:0000256" key="1">
    <source>
        <dbReference type="SAM" id="Phobius"/>
    </source>
</evidence>
<gene>
    <name evidence="2" type="ORF">PHYSODRAFT_560844</name>
</gene>
<dbReference type="RefSeq" id="XP_009530142.1">
    <property type="nucleotide sequence ID" value="XM_009531847.1"/>
</dbReference>